<evidence type="ECO:0000256" key="2">
    <source>
        <dbReference type="ARBA" id="ARBA00023015"/>
    </source>
</evidence>
<keyword evidence="8" id="KW-1185">Reference proteome</keyword>
<gene>
    <name evidence="7" type="ORF">GCM10009827_039630</name>
</gene>
<sequence>MPRVSEAHLAARREQIIDAATRCFLRNGFHQTSMQDVIKEAELSVGAFYRYFDSKAALIKAIAGEKIGVVQATADHLLRQDPPPPVLAVIDDLLRQIDINLTDDGTVRIAVQVWGEAVHDPEFSGLITEIYGRIRGNAVALARRAQESGQLPAGADPVAIGSALFGLIQGYILQRVLIGEVDRESYMSGIAALMGAGHEDRPRTVTTE</sequence>
<dbReference type="Pfam" id="PF00440">
    <property type="entry name" value="TetR_N"/>
    <property type="match status" value="1"/>
</dbReference>
<accession>A0ABP4LB32</accession>
<evidence type="ECO:0000256" key="4">
    <source>
        <dbReference type="ARBA" id="ARBA00023163"/>
    </source>
</evidence>
<dbReference type="EMBL" id="BAAAQD010000007">
    <property type="protein sequence ID" value="GAA1520145.1"/>
    <property type="molecule type" value="Genomic_DNA"/>
</dbReference>
<dbReference type="Gene3D" id="1.10.357.10">
    <property type="entry name" value="Tetracycline Repressor, domain 2"/>
    <property type="match status" value="1"/>
</dbReference>
<keyword evidence="1" id="KW-0678">Repressor</keyword>
<protein>
    <submittedName>
        <fullName evidence="7">TetR/AcrR family transcriptional regulator</fullName>
    </submittedName>
</protein>
<name>A0ABP4LB32_9ACTN</name>
<reference evidence="8" key="1">
    <citation type="journal article" date="2019" name="Int. J. Syst. Evol. Microbiol.">
        <title>The Global Catalogue of Microorganisms (GCM) 10K type strain sequencing project: providing services to taxonomists for standard genome sequencing and annotation.</title>
        <authorList>
            <consortium name="The Broad Institute Genomics Platform"/>
            <consortium name="The Broad Institute Genome Sequencing Center for Infectious Disease"/>
            <person name="Wu L."/>
            <person name="Ma J."/>
        </authorList>
    </citation>
    <scope>NUCLEOTIDE SEQUENCE [LARGE SCALE GENOMIC DNA]</scope>
    <source>
        <strain evidence="8">JCM 15933</strain>
    </source>
</reference>
<feature type="DNA-binding region" description="H-T-H motif" evidence="5">
    <location>
        <begin position="33"/>
        <end position="52"/>
    </location>
</feature>
<evidence type="ECO:0000259" key="6">
    <source>
        <dbReference type="PROSITE" id="PS50977"/>
    </source>
</evidence>
<organism evidence="7 8">
    <name type="scientific">Dactylosporangium maewongense</name>
    <dbReference type="NCBI Taxonomy" id="634393"/>
    <lineage>
        <taxon>Bacteria</taxon>
        <taxon>Bacillati</taxon>
        <taxon>Actinomycetota</taxon>
        <taxon>Actinomycetes</taxon>
        <taxon>Micromonosporales</taxon>
        <taxon>Micromonosporaceae</taxon>
        <taxon>Dactylosporangium</taxon>
    </lineage>
</organism>
<evidence type="ECO:0000256" key="3">
    <source>
        <dbReference type="ARBA" id="ARBA00023125"/>
    </source>
</evidence>
<dbReference type="InterPro" id="IPR036271">
    <property type="entry name" value="Tet_transcr_reg_TetR-rel_C_sf"/>
</dbReference>
<dbReference type="InterPro" id="IPR039538">
    <property type="entry name" value="BetI_C"/>
</dbReference>
<evidence type="ECO:0000313" key="7">
    <source>
        <dbReference type="EMBL" id="GAA1520145.1"/>
    </source>
</evidence>
<dbReference type="SUPFAM" id="SSF46689">
    <property type="entry name" value="Homeodomain-like"/>
    <property type="match status" value="1"/>
</dbReference>
<dbReference type="InterPro" id="IPR001647">
    <property type="entry name" value="HTH_TetR"/>
</dbReference>
<keyword evidence="4" id="KW-0804">Transcription</keyword>
<feature type="domain" description="HTH tetR-type" evidence="6">
    <location>
        <begin position="10"/>
        <end position="70"/>
    </location>
</feature>
<keyword evidence="3 5" id="KW-0238">DNA-binding</keyword>
<evidence type="ECO:0000313" key="8">
    <source>
        <dbReference type="Proteomes" id="UP001501470"/>
    </source>
</evidence>
<dbReference type="InterPro" id="IPR009057">
    <property type="entry name" value="Homeodomain-like_sf"/>
</dbReference>
<keyword evidence="2" id="KW-0805">Transcription regulation</keyword>
<dbReference type="InterPro" id="IPR023772">
    <property type="entry name" value="DNA-bd_HTH_TetR-type_CS"/>
</dbReference>
<dbReference type="PROSITE" id="PS01081">
    <property type="entry name" value="HTH_TETR_1"/>
    <property type="match status" value="1"/>
</dbReference>
<evidence type="ECO:0000256" key="5">
    <source>
        <dbReference type="PROSITE-ProRule" id="PRU00335"/>
    </source>
</evidence>
<dbReference type="PANTHER" id="PTHR30055:SF226">
    <property type="entry name" value="HTH-TYPE TRANSCRIPTIONAL REGULATOR PKSA"/>
    <property type="match status" value="1"/>
</dbReference>
<dbReference type="RefSeq" id="WP_344503456.1">
    <property type="nucleotide sequence ID" value="NZ_BAAAQD010000007.1"/>
</dbReference>
<dbReference type="InterPro" id="IPR050109">
    <property type="entry name" value="HTH-type_TetR-like_transc_reg"/>
</dbReference>
<dbReference type="PROSITE" id="PS50977">
    <property type="entry name" value="HTH_TETR_2"/>
    <property type="match status" value="1"/>
</dbReference>
<dbReference type="Pfam" id="PF13977">
    <property type="entry name" value="TetR_C_6"/>
    <property type="match status" value="1"/>
</dbReference>
<dbReference type="Proteomes" id="UP001501470">
    <property type="component" value="Unassembled WGS sequence"/>
</dbReference>
<comment type="caution">
    <text evidence="7">The sequence shown here is derived from an EMBL/GenBank/DDBJ whole genome shotgun (WGS) entry which is preliminary data.</text>
</comment>
<dbReference type="PANTHER" id="PTHR30055">
    <property type="entry name" value="HTH-TYPE TRANSCRIPTIONAL REGULATOR RUTR"/>
    <property type="match status" value="1"/>
</dbReference>
<dbReference type="PRINTS" id="PR00455">
    <property type="entry name" value="HTHTETR"/>
</dbReference>
<proteinExistence type="predicted"/>
<dbReference type="SUPFAM" id="SSF48498">
    <property type="entry name" value="Tetracyclin repressor-like, C-terminal domain"/>
    <property type="match status" value="1"/>
</dbReference>
<evidence type="ECO:0000256" key="1">
    <source>
        <dbReference type="ARBA" id="ARBA00022491"/>
    </source>
</evidence>